<dbReference type="RefSeq" id="XP_007418415.1">
    <property type="nucleotide sequence ID" value="XM_007418353.1"/>
</dbReference>
<dbReference type="GeneID" id="18937436"/>
<reference evidence="2" key="1">
    <citation type="journal article" date="2011" name="Proc. Natl. Acad. Sci. U.S.A.">
        <title>Obligate biotrophy features unraveled by the genomic analysis of rust fungi.</title>
        <authorList>
            <person name="Duplessis S."/>
            <person name="Cuomo C.A."/>
            <person name="Lin Y.-C."/>
            <person name="Aerts A."/>
            <person name="Tisserant E."/>
            <person name="Veneault-Fourrey C."/>
            <person name="Joly D.L."/>
            <person name="Hacquard S."/>
            <person name="Amselem J."/>
            <person name="Cantarel B.L."/>
            <person name="Chiu R."/>
            <person name="Coutinho P.M."/>
            <person name="Feau N."/>
            <person name="Field M."/>
            <person name="Frey P."/>
            <person name="Gelhaye E."/>
            <person name="Goldberg J."/>
            <person name="Grabherr M.G."/>
            <person name="Kodira C.D."/>
            <person name="Kohler A."/>
            <person name="Kuees U."/>
            <person name="Lindquist E.A."/>
            <person name="Lucas S.M."/>
            <person name="Mago R."/>
            <person name="Mauceli E."/>
            <person name="Morin E."/>
            <person name="Murat C."/>
            <person name="Pangilinan J.L."/>
            <person name="Park R."/>
            <person name="Pearson M."/>
            <person name="Quesneville H."/>
            <person name="Rouhier N."/>
            <person name="Sakthikumar S."/>
            <person name="Salamov A.A."/>
            <person name="Schmutz J."/>
            <person name="Selles B."/>
            <person name="Shapiro H."/>
            <person name="Tanguay P."/>
            <person name="Tuskan G.A."/>
            <person name="Henrissat B."/>
            <person name="Van de Peer Y."/>
            <person name="Rouze P."/>
            <person name="Ellis J.G."/>
            <person name="Dodds P.N."/>
            <person name="Schein J.E."/>
            <person name="Zhong S."/>
            <person name="Hamelin R.C."/>
            <person name="Grigoriev I.V."/>
            <person name="Szabo L.J."/>
            <person name="Martin F."/>
        </authorList>
    </citation>
    <scope>NUCLEOTIDE SEQUENCE [LARGE SCALE GENOMIC DNA]</scope>
    <source>
        <strain evidence="2">98AG31 / pathotype 3-4-7</strain>
    </source>
</reference>
<keyword evidence="2" id="KW-1185">Reference proteome</keyword>
<dbReference type="EMBL" id="GL883179">
    <property type="protein sequence ID" value="EGF98316.1"/>
    <property type="molecule type" value="Genomic_DNA"/>
</dbReference>
<gene>
    <name evidence="1" type="ORF">MELLADRAFT_96013</name>
</gene>
<dbReference type="VEuPathDB" id="FungiDB:MELLADRAFT_96013"/>
<sequence length="62" mass="7364">MIRQKIYFCDHQDQDQYKDISMKNESHEENQFATDLNSNSKSNFDCMQSMMIVIPCPLESKQ</sequence>
<dbReference type="HOGENOM" id="CLU_2904676_0_0_1"/>
<evidence type="ECO:0000313" key="1">
    <source>
        <dbReference type="EMBL" id="EGF98316.1"/>
    </source>
</evidence>
<dbReference type="Proteomes" id="UP000001072">
    <property type="component" value="Unassembled WGS sequence"/>
</dbReference>
<name>F4SAL2_MELLP</name>
<dbReference type="InParanoid" id="F4SAL2"/>
<accession>F4SAL2</accession>
<evidence type="ECO:0000313" key="2">
    <source>
        <dbReference type="Proteomes" id="UP000001072"/>
    </source>
</evidence>
<dbReference type="AlphaFoldDB" id="F4SAL2"/>
<proteinExistence type="predicted"/>
<protein>
    <submittedName>
        <fullName evidence="1">Uncharacterized protein</fullName>
    </submittedName>
</protein>
<dbReference type="KEGG" id="mlr:MELLADRAFT_96013"/>
<organism evidence="2">
    <name type="scientific">Melampsora larici-populina (strain 98AG31 / pathotype 3-4-7)</name>
    <name type="common">Poplar leaf rust fungus</name>
    <dbReference type="NCBI Taxonomy" id="747676"/>
    <lineage>
        <taxon>Eukaryota</taxon>
        <taxon>Fungi</taxon>
        <taxon>Dikarya</taxon>
        <taxon>Basidiomycota</taxon>
        <taxon>Pucciniomycotina</taxon>
        <taxon>Pucciniomycetes</taxon>
        <taxon>Pucciniales</taxon>
        <taxon>Melampsoraceae</taxon>
        <taxon>Melampsora</taxon>
    </lineage>
</organism>